<sequence>MACAAIAAQVAVADPASPPGADAPKPSPAAARALQVHGGAAAISFNPDALAALALNVGEVNGASARTPGQPGVRYDASTFAALGDSTLEILQRGSAIVGIGEGELRFRGGFVLAYPGGAADLRGFALRGGAGVRLGIDLVNARGTAWLSADHAHYGFGKDDPREFSMREMNLRLAPHFAQVLGHPELTGSAIGTLEFHASADANEHAETGATCRAPWPAAGLVTDIEVFNSNLSGFWDSVYAPRCGLPPLPNGGACTATSTNGKLVLGADASLRNIGKTAIPWYGHFSGNHPPYGNDQHPFLIWNLYRVDSAGRIKQIGASGVKHAFYSINKDCGCAAGNVFWPGCEDIYSFSSNDNGGGITEQNLAPRSEIIPYGATWGRCGSVWDADCDGKMDAGSGAQDLYQYRMQVTESDLLAPLSVAAQYFFEFWYIVRDDANIYNTMGYRQIQPRKNGANWSVGLVNANAPDRDFFLGPAINRWVDPSASPAMNRELATPLGRARVAVKATDLGDGRWRYEYAVMNFDYAHAYIDPAHATTPDLKLLSNHGFARFSVPLPAGVSATELRFDDADGDSGNDWIGAAGGGAVTWTAPAAGNTLDWGTLYHFEFVANAAPVAGSAITLVGAASPGEGELSYALVLSGPGRRSNSTLPGHSTE</sequence>
<gene>
    <name evidence="1" type="ORF">GCM10009105_31030</name>
</gene>
<proteinExistence type="predicted"/>
<evidence type="ECO:0000313" key="2">
    <source>
        <dbReference type="Proteomes" id="UP001501523"/>
    </source>
</evidence>
<evidence type="ECO:0000313" key="1">
    <source>
        <dbReference type="EMBL" id="GAA0721046.1"/>
    </source>
</evidence>
<dbReference type="EMBL" id="BAAAEU010000024">
    <property type="protein sequence ID" value="GAA0721046.1"/>
    <property type="molecule type" value="Genomic_DNA"/>
</dbReference>
<dbReference type="Proteomes" id="UP001501523">
    <property type="component" value="Unassembled WGS sequence"/>
</dbReference>
<keyword evidence="2" id="KW-1185">Reference proteome</keyword>
<reference evidence="2" key="1">
    <citation type="journal article" date="2019" name="Int. J. Syst. Evol. Microbiol.">
        <title>The Global Catalogue of Microorganisms (GCM) 10K type strain sequencing project: providing services to taxonomists for standard genome sequencing and annotation.</title>
        <authorList>
            <consortium name="The Broad Institute Genomics Platform"/>
            <consortium name="The Broad Institute Genome Sequencing Center for Infectious Disease"/>
            <person name="Wu L."/>
            <person name="Ma J."/>
        </authorList>
    </citation>
    <scope>NUCLEOTIDE SEQUENCE [LARGE SCALE GENOMIC DNA]</scope>
    <source>
        <strain evidence="2">JCM 15421</strain>
    </source>
</reference>
<accession>A0ABP3TZ10</accession>
<name>A0ABP3TZ10_9GAMM</name>
<comment type="caution">
    <text evidence="1">The sequence shown here is derived from an EMBL/GenBank/DDBJ whole genome shotgun (WGS) entry which is preliminary data.</text>
</comment>
<organism evidence="1 2">
    <name type="scientific">Dokdonella soli</name>
    <dbReference type="NCBI Taxonomy" id="529810"/>
    <lineage>
        <taxon>Bacteria</taxon>
        <taxon>Pseudomonadati</taxon>
        <taxon>Pseudomonadota</taxon>
        <taxon>Gammaproteobacteria</taxon>
        <taxon>Lysobacterales</taxon>
        <taxon>Rhodanobacteraceae</taxon>
        <taxon>Dokdonella</taxon>
    </lineage>
</organism>
<protein>
    <submittedName>
        <fullName evidence="1">Uncharacterized protein</fullName>
    </submittedName>
</protein>